<reference evidence="23 24" key="1">
    <citation type="submission" date="2018-07" db="EMBL/GenBank/DDBJ databases">
        <title>Genomic Encyclopedia of Type Strains, Phase III (KMG-III): the genomes of soil and plant-associated and newly described type strains.</title>
        <authorList>
            <person name="Whitman W."/>
        </authorList>
    </citation>
    <scope>NUCLEOTIDE SEQUENCE [LARGE SCALE GENOMIC DNA]</scope>
    <source>
        <strain evidence="23 24">CECT 7731</strain>
    </source>
</reference>
<evidence type="ECO:0000256" key="7">
    <source>
        <dbReference type="ARBA" id="ARBA00022692"/>
    </source>
</evidence>
<dbReference type="GO" id="GO:0005886">
    <property type="term" value="C:plasma membrane"/>
    <property type="evidence" value="ECO:0007669"/>
    <property type="project" value="UniProtKB-SubCell"/>
</dbReference>
<dbReference type="Gene3D" id="1.10.287.130">
    <property type="match status" value="1"/>
</dbReference>
<keyword evidence="7" id="KW-0812">Transmembrane</keyword>
<dbReference type="Pfam" id="PF01627">
    <property type="entry name" value="Hpt"/>
    <property type="match status" value="1"/>
</dbReference>
<dbReference type="PROSITE" id="PS50113">
    <property type="entry name" value="PAC"/>
    <property type="match status" value="1"/>
</dbReference>
<feature type="domain" description="HPt" evidence="22">
    <location>
        <begin position="1266"/>
        <end position="1366"/>
    </location>
</feature>
<dbReference type="CDD" id="cd00088">
    <property type="entry name" value="HPT"/>
    <property type="match status" value="1"/>
</dbReference>
<dbReference type="PANTHER" id="PTHR45339">
    <property type="entry name" value="HYBRID SIGNAL TRANSDUCTION HISTIDINE KINASE J"/>
    <property type="match status" value="1"/>
</dbReference>
<evidence type="ECO:0000256" key="17">
    <source>
        <dbReference type="PROSITE-ProRule" id="PRU00169"/>
    </source>
</evidence>
<dbReference type="SUPFAM" id="SSF47226">
    <property type="entry name" value="Histidine-containing phosphotransfer domain, HPT domain"/>
    <property type="match status" value="1"/>
</dbReference>
<dbReference type="GO" id="GO:0005524">
    <property type="term" value="F:ATP binding"/>
    <property type="evidence" value="ECO:0007669"/>
    <property type="project" value="UniProtKB-KW"/>
</dbReference>
<dbReference type="InterPro" id="IPR013656">
    <property type="entry name" value="PAS_4"/>
</dbReference>
<dbReference type="OrthoDB" id="6110612at2"/>
<dbReference type="Gene3D" id="3.40.50.2300">
    <property type="match status" value="2"/>
</dbReference>
<dbReference type="InterPro" id="IPR036097">
    <property type="entry name" value="HisK_dim/P_sf"/>
</dbReference>
<feature type="modified residue" description="Phosphohistidine" evidence="16">
    <location>
        <position position="1308"/>
    </location>
</feature>
<evidence type="ECO:0000256" key="1">
    <source>
        <dbReference type="ARBA" id="ARBA00000085"/>
    </source>
</evidence>
<dbReference type="SMART" id="SM00448">
    <property type="entry name" value="REC"/>
    <property type="match status" value="2"/>
</dbReference>
<keyword evidence="4" id="KW-1003">Cell membrane</keyword>
<feature type="modified residue" description="4-aspartylphosphate" evidence="17">
    <location>
        <position position="1003"/>
    </location>
</feature>
<dbReference type="CDD" id="cd17546">
    <property type="entry name" value="REC_hyHK_CKI1_RcsC-like"/>
    <property type="match status" value="2"/>
</dbReference>
<dbReference type="GO" id="GO:0006355">
    <property type="term" value="P:regulation of DNA-templated transcription"/>
    <property type="evidence" value="ECO:0007669"/>
    <property type="project" value="InterPro"/>
</dbReference>
<comment type="subcellular location">
    <subcellularLocation>
        <location evidence="2">Cell membrane</location>
        <topology evidence="2">Multi-pass membrane protein</topology>
    </subcellularLocation>
</comment>
<dbReference type="CDD" id="cd00082">
    <property type="entry name" value="HisKA"/>
    <property type="match status" value="1"/>
</dbReference>
<dbReference type="InterPro" id="IPR000700">
    <property type="entry name" value="PAS-assoc_C"/>
</dbReference>
<dbReference type="EC" id="2.7.13.3" evidence="3"/>
<dbReference type="Pfam" id="PF00072">
    <property type="entry name" value="Response_reg"/>
    <property type="match status" value="2"/>
</dbReference>
<evidence type="ECO:0000256" key="4">
    <source>
        <dbReference type="ARBA" id="ARBA00022475"/>
    </source>
</evidence>
<dbReference type="FunFam" id="1.10.287.130:FF:000002">
    <property type="entry name" value="Two-component osmosensing histidine kinase"/>
    <property type="match status" value="1"/>
</dbReference>
<dbReference type="CDD" id="cd16922">
    <property type="entry name" value="HATPase_EvgS-ArcB-TorS-like"/>
    <property type="match status" value="1"/>
</dbReference>
<dbReference type="SUPFAM" id="SSF55874">
    <property type="entry name" value="ATPase domain of HSP90 chaperone/DNA topoisomerase II/histidine kinase"/>
    <property type="match status" value="1"/>
</dbReference>
<evidence type="ECO:0000256" key="11">
    <source>
        <dbReference type="ARBA" id="ARBA00022989"/>
    </source>
</evidence>
<dbReference type="PRINTS" id="PR00344">
    <property type="entry name" value="BCTRLSENSOR"/>
</dbReference>
<proteinExistence type="predicted"/>
<evidence type="ECO:0000259" key="18">
    <source>
        <dbReference type="PROSITE" id="PS50109"/>
    </source>
</evidence>
<dbReference type="SUPFAM" id="SSF52172">
    <property type="entry name" value="CheY-like"/>
    <property type="match status" value="2"/>
</dbReference>
<dbReference type="Pfam" id="PF08448">
    <property type="entry name" value="PAS_4"/>
    <property type="match status" value="1"/>
</dbReference>
<evidence type="ECO:0000259" key="21">
    <source>
        <dbReference type="PROSITE" id="PS50113"/>
    </source>
</evidence>
<evidence type="ECO:0000256" key="10">
    <source>
        <dbReference type="ARBA" id="ARBA00022840"/>
    </source>
</evidence>
<dbReference type="InterPro" id="IPR003594">
    <property type="entry name" value="HATPase_dom"/>
</dbReference>
<dbReference type="InterPro" id="IPR036890">
    <property type="entry name" value="HATPase_C_sf"/>
</dbReference>
<dbReference type="PROSITE" id="PS50112">
    <property type="entry name" value="PAS"/>
    <property type="match status" value="1"/>
</dbReference>
<dbReference type="InterPro" id="IPR011006">
    <property type="entry name" value="CheY-like_superfamily"/>
</dbReference>
<dbReference type="Pfam" id="PF00512">
    <property type="entry name" value="HisKA"/>
    <property type="match status" value="1"/>
</dbReference>
<evidence type="ECO:0000256" key="12">
    <source>
        <dbReference type="ARBA" id="ARBA00023012"/>
    </source>
</evidence>
<evidence type="ECO:0000313" key="23">
    <source>
        <dbReference type="EMBL" id="RCX01977.1"/>
    </source>
</evidence>
<dbReference type="PROSITE" id="PS50109">
    <property type="entry name" value="HIS_KIN"/>
    <property type="match status" value="1"/>
</dbReference>
<evidence type="ECO:0000256" key="5">
    <source>
        <dbReference type="ARBA" id="ARBA00022553"/>
    </source>
</evidence>
<dbReference type="SMART" id="SM00091">
    <property type="entry name" value="PAS"/>
    <property type="match status" value="3"/>
</dbReference>
<dbReference type="SMART" id="SM00086">
    <property type="entry name" value="PAC"/>
    <property type="match status" value="3"/>
</dbReference>
<evidence type="ECO:0000256" key="15">
    <source>
        <dbReference type="ARBA" id="ARBA00068150"/>
    </source>
</evidence>
<dbReference type="Pfam" id="PF08447">
    <property type="entry name" value="PAS_3"/>
    <property type="match status" value="1"/>
</dbReference>
<feature type="domain" description="PAS" evidence="20">
    <location>
        <begin position="426"/>
        <end position="501"/>
    </location>
</feature>
<dbReference type="InterPro" id="IPR003661">
    <property type="entry name" value="HisK_dim/P_dom"/>
</dbReference>
<keyword evidence="12" id="KW-0902">Two-component regulatory system</keyword>
<evidence type="ECO:0000256" key="6">
    <source>
        <dbReference type="ARBA" id="ARBA00022679"/>
    </source>
</evidence>
<protein>
    <recommendedName>
        <fullName evidence="15">Sensory/regulatory protein RpfC</fullName>
        <ecNumber evidence="3">2.7.13.3</ecNumber>
    </recommendedName>
</protein>
<keyword evidence="5 17" id="KW-0597">Phosphoprotein</keyword>
<evidence type="ECO:0000256" key="2">
    <source>
        <dbReference type="ARBA" id="ARBA00004651"/>
    </source>
</evidence>
<dbReference type="InterPro" id="IPR001789">
    <property type="entry name" value="Sig_transdc_resp-reg_receiver"/>
</dbReference>
<dbReference type="InterPro" id="IPR003018">
    <property type="entry name" value="GAF"/>
</dbReference>
<keyword evidence="13" id="KW-0472">Membrane</keyword>
<dbReference type="Proteomes" id="UP000253506">
    <property type="component" value="Unassembled WGS sequence"/>
</dbReference>
<comment type="caution">
    <text evidence="23">The sequence shown here is derived from an EMBL/GenBank/DDBJ whole genome shotgun (WGS) entry which is preliminary data.</text>
</comment>
<evidence type="ECO:0000259" key="19">
    <source>
        <dbReference type="PROSITE" id="PS50110"/>
    </source>
</evidence>
<dbReference type="InterPro" id="IPR005467">
    <property type="entry name" value="His_kinase_dom"/>
</dbReference>
<dbReference type="GO" id="GO:0000155">
    <property type="term" value="F:phosphorelay sensor kinase activity"/>
    <property type="evidence" value="ECO:0007669"/>
    <property type="project" value="InterPro"/>
</dbReference>
<dbReference type="FunFam" id="3.30.565.10:FF:000010">
    <property type="entry name" value="Sensor histidine kinase RcsC"/>
    <property type="match status" value="1"/>
</dbReference>
<dbReference type="Pfam" id="PF02518">
    <property type="entry name" value="HATPase_c"/>
    <property type="match status" value="1"/>
</dbReference>
<dbReference type="InterPro" id="IPR013655">
    <property type="entry name" value="PAS_fold_3"/>
</dbReference>
<dbReference type="InterPro" id="IPR000014">
    <property type="entry name" value="PAS"/>
</dbReference>
<dbReference type="SUPFAM" id="SSF55781">
    <property type="entry name" value="GAF domain-like"/>
    <property type="match status" value="1"/>
</dbReference>
<keyword evidence="10" id="KW-0067">ATP-binding</keyword>
<gene>
    <name evidence="23" type="ORF">DFP77_11623</name>
</gene>
<feature type="domain" description="PAC" evidence="21">
    <location>
        <begin position="638"/>
        <end position="690"/>
    </location>
</feature>
<accession>A0A369A1M3</accession>
<dbReference type="RefSeq" id="WP_114412137.1">
    <property type="nucleotide sequence ID" value="NZ_QPJQ01000016.1"/>
</dbReference>
<keyword evidence="11" id="KW-1133">Transmembrane helix</keyword>
<organism evidence="23 24">
    <name type="scientific">Marinomonas foliarum</name>
    <dbReference type="NCBI Taxonomy" id="491950"/>
    <lineage>
        <taxon>Bacteria</taxon>
        <taxon>Pseudomonadati</taxon>
        <taxon>Pseudomonadota</taxon>
        <taxon>Gammaproteobacteria</taxon>
        <taxon>Oceanospirillales</taxon>
        <taxon>Oceanospirillaceae</taxon>
        <taxon>Marinomonas</taxon>
    </lineage>
</organism>
<keyword evidence="6" id="KW-0808">Transferase</keyword>
<feature type="domain" description="Response regulatory" evidence="19">
    <location>
        <begin position="949"/>
        <end position="1070"/>
    </location>
</feature>
<dbReference type="EMBL" id="QPJQ01000016">
    <property type="protein sequence ID" value="RCX01977.1"/>
    <property type="molecule type" value="Genomic_DNA"/>
</dbReference>
<evidence type="ECO:0000256" key="3">
    <source>
        <dbReference type="ARBA" id="ARBA00012438"/>
    </source>
</evidence>
<evidence type="ECO:0000256" key="16">
    <source>
        <dbReference type="PROSITE-ProRule" id="PRU00110"/>
    </source>
</evidence>
<dbReference type="SMART" id="SM00387">
    <property type="entry name" value="HATPase_c"/>
    <property type="match status" value="1"/>
</dbReference>
<evidence type="ECO:0000259" key="22">
    <source>
        <dbReference type="PROSITE" id="PS50894"/>
    </source>
</evidence>
<evidence type="ECO:0000259" key="20">
    <source>
        <dbReference type="PROSITE" id="PS50112"/>
    </source>
</evidence>
<dbReference type="Gene3D" id="3.30.565.10">
    <property type="entry name" value="Histidine kinase-like ATPase, C-terminal domain"/>
    <property type="match status" value="1"/>
</dbReference>
<keyword evidence="9" id="KW-0418">Kinase</keyword>
<dbReference type="InterPro" id="IPR001610">
    <property type="entry name" value="PAC"/>
</dbReference>
<evidence type="ECO:0000256" key="13">
    <source>
        <dbReference type="ARBA" id="ARBA00023136"/>
    </source>
</evidence>
<feature type="modified residue" description="4-aspartylphosphate" evidence="17">
    <location>
        <position position="1155"/>
    </location>
</feature>
<evidence type="ECO:0000256" key="8">
    <source>
        <dbReference type="ARBA" id="ARBA00022741"/>
    </source>
</evidence>
<dbReference type="CDD" id="cd00130">
    <property type="entry name" value="PAS"/>
    <property type="match status" value="2"/>
</dbReference>
<dbReference type="SUPFAM" id="SSF47384">
    <property type="entry name" value="Homodimeric domain of signal transducing histidine kinase"/>
    <property type="match status" value="1"/>
</dbReference>
<dbReference type="InterPro" id="IPR036641">
    <property type="entry name" value="HPT_dom_sf"/>
</dbReference>
<dbReference type="PROSITE" id="PS50110">
    <property type="entry name" value="RESPONSE_REGULATORY"/>
    <property type="match status" value="2"/>
</dbReference>
<keyword evidence="8" id="KW-0547">Nucleotide-binding</keyword>
<dbReference type="PANTHER" id="PTHR45339:SF1">
    <property type="entry name" value="HYBRID SIGNAL TRANSDUCTION HISTIDINE KINASE J"/>
    <property type="match status" value="1"/>
</dbReference>
<dbReference type="Gene3D" id="3.30.450.40">
    <property type="match status" value="1"/>
</dbReference>
<feature type="domain" description="Response regulatory" evidence="19">
    <location>
        <begin position="1106"/>
        <end position="1225"/>
    </location>
</feature>
<dbReference type="Gene3D" id="2.10.70.100">
    <property type="match status" value="1"/>
</dbReference>
<dbReference type="Gene3D" id="1.20.120.160">
    <property type="entry name" value="HPT domain"/>
    <property type="match status" value="1"/>
</dbReference>
<comment type="subunit">
    <text evidence="14">At low DSF concentrations, interacts with RpfF.</text>
</comment>
<evidence type="ECO:0000256" key="14">
    <source>
        <dbReference type="ARBA" id="ARBA00064003"/>
    </source>
</evidence>
<dbReference type="InterPro" id="IPR008207">
    <property type="entry name" value="Sig_transdc_His_kin_Hpt_dom"/>
</dbReference>
<dbReference type="Pfam" id="PF01590">
    <property type="entry name" value="GAF"/>
    <property type="match status" value="1"/>
</dbReference>
<evidence type="ECO:0000313" key="24">
    <source>
        <dbReference type="Proteomes" id="UP000253506"/>
    </source>
</evidence>
<dbReference type="NCBIfam" id="TIGR00229">
    <property type="entry name" value="sensory_box"/>
    <property type="match status" value="2"/>
</dbReference>
<dbReference type="InterPro" id="IPR004358">
    <property type="entry name" value="Sig_transdc_His_kin-like_C"/>
</dbReference>
<sequence>MDPLQAALKVARTLLGMSCSGLLFENGRIVISGETHGVDFSDTSFRSQVLHSSREFNLKQTDTAFPFFSDYPQVSSYLSEFFPLYGVRLFFIDVAPCSIDELGFDAHIHDLADVFAGLLAPALSQTSSECVEFVKYEELLSLSNNMPVYMALLDRNLRYQFVNKAYEQRFRPSDDGYIGKSVKDLVPADMFTKVEPKLKEALQGSTVKFHYEVDYTGDDGEVRFNKSSYIPRIEQGEVTGVYVCVQDVTRQRRALETLRLLHEVTADSELLLDEKLQKILEIGVEQFALPIGLISSITGDVYEVQYSQTPNGEVLPGAQFDLGNTYCVHTLGSNTPTSYFHTAISDIKEHPCYANFGLEAYIGMVLYVGGKRWGTLNFSSPNPKKHPFSEDDNEVMKLLAQWIGNEMTLERDRAIQAEYEKELREQKIFFESLFVNAPEAIVMVGADREIKMINPAFTKLFGYELAEVKGKSTKVLYAEERDFIKQGKAYYNDVEDVLNRYRVSYRHKLGKVFHTETIGNMFKSADGRLGGYIAHVHDVTERLDVERKMIDTNLRLSVAADAAGIGVWELDLQSDNLRWDEWMYRLYGTSKSANVSPLVVWDDCVFPEDKLMLSEVFSNLDRNAYFTAQEASYISENLDFDFKITRKDGQTRYLKSNAILVLDKLGHASHLIGVNMDITSRKETEVLLREASKQALAASKTKSDFLATMSHEIRTPLNGVLGMAELLSGTSLNPEQTEQLKVLQESGEGLLNLINDLLDFSKIEAGHLSIERVDFNLEKSIYDVVRMLVIKAEEKGIDLLVQYHESCPRFLVGDVFRIKQILTNLISNAIKFTSVGHVLVTIHGTVDKKGIASLTMSVSDTGVGIDKSVQPLLFNAFVQADSSTTRKFGGTGLGLAITRQLIDLMNGDIALVSEPDVGSTFTVTLSLPESHAISHIDAVINENLLIGKKTLIVDDNETNLTILKNQLRSCDIYADAEINSENALHRVSQAIDDGVPYQIVVTDYMMPELDGLMLTRLIREASGSNRQPIILMTTSAGILSSEELSDAGVNINVAKPMTGFMLKKGLISALSTHFIGRQYSYLDEKDHSAEVDSTIKGLGEDQKRGLILVVEDMRANMAVAKGILERMGFDVVGAENGAVGIEMWEAHQPDLIFMDLHMPVMDGLSSMRHIRQAEKSAGRKRVPILALTADIMPETLPEVFRSGGDGLVPKPFKQKEFISMLDKWLPASQTPDMGEDQSMLSASSAFDVQSDVIIDETALNELKVILGDDFVLLVEAFFADADSILASFDKILMEDDGVDCGLISRLAHSLKSISQNVGAMTMSSMAAQLEREGREGDVPELHLKLREVLAMYREVKNKLQDMLSCQ</sequence>
<comment type="catalytic activity">
    <reaction evidence="1">
        <text>ATP + protein L-histidine = ADP + protein N-phospho-L-histidine.</text>
        <dbReference type="EC" id="2.7.13.3"/>
    </reaction>
</comment>
<dbReference type="InterPro" id="IPR013767">
    <property type="entry name" value="PAS_fold"/>
</dbReference>
<dbReference type="PROSITE" id="PS50894">
    <property type="entry name" value="HPT"/>
    <property type="match status" value="1"/>
</dbReference>
<dbReference type="SUPFAM" id="SSF55785">
    <property type="entry name" value="PYP-like sensor domain (PAS domain)"/>
    <property type="match status" value="3"/>
</dbReference>
<dbReference type="Gene3D" id="3.30.450.20">
    <property type="entry name" value="PAS domain"/>
    <property type="match status" value="3"/>
</dbReference>
<dbReference type="Pfam" id="PF00989">
    <property type="entry name" value="PAS"/>
    <property type="match status" value="1"/>
</dbReference>
<dbReference type="InterPro" id="IPR029016">
    <property type="entry name" value="GAF-like_dom_sf"/>
</dbReference>
<dbReference type="InterPro" id="IPR035965">
    <property type="entry name" value="PAS-like_dom_sf"/>
</dbReference>
<name>A0A369A1M3_9GAMM</name>
<feature type="domain" description="Histidine kinase" evidence="18">
    <location>
        <begin position="708"/>
        <end position="929"/>
    </location>
</feature>
<evidence type="ECO:0000256" key="9">
    <source>
        <dbReference type="ARBA" id="ARBA00022777"/>
    </source>
</evidence>
<dbReference type="SMART" id="SM00388">
    <property type="entry name" value="HisKA"/>
    <property type="match status" value="1"/>
</dbReference>